<dbReference type="EMBL" id="AUSU01002017">
    <property type="protein sequence ID" value="EPS69680.1"/>
    <property type="molecule type" value="Genomic_DNA"/>
</dbReference>
<dbReference type="Proteomes" id="UP000015453">
    <property type="component" value="Unassembled WGS sequence"/>
</dbReference>
<dbReference type="AlphaFoldDB" id="S8CSA0"/>
<keyword evidence="2" id="KW-1185">Reference proteome</keyword>
<protein>
    <submittedName>
        <fullName evidence="1">Uncharacterized protein</fullName>
    </submittedName>
</protein>
<evidence type="ECO:0000313" key="2">
    <source>
        <dbReference type="Proteomes" id="UP000015453"/>
    </source>
</evidence>
<accession>S8CSA0</accession>
<evidence type="ECO:0000313" key="1">
    <source>
        <dbReference type="EMBL" id="EPS69680.1"/>
    </source>
</evidence>
<sequence>MGSSASKASGNDVSQYVIGSTSLQKIPQHVLEAHVKALLEEQDRLKIPADSEDIDNFDRVKEAAEVIKRFMEKNPNSSQVDQINQLLLGEKLSSPVSEEMRIENAVRGVLEQTGFVKGIRSDRKVQEVLAAYQGSVKDGSRIVRKKNEHNFVLAGFEYIWGIIKKVTASFVEKINQGFLERLIRIVVDFLLKTPIISRLVGVSPMRVTA</sequence>
<name>S8CSA0_9LAMI</name>
<organism evidence="1 2">
    <name type="scientific">Genlisea aurea</name>
    <dbReference type="NCBI Taxonomy" id="192259"/>
    <lineage>
        <taxon>Eukaryota</taxon>
        <taxon>Viridiplantae</taxon>
        <taxon>Streptophyta</taxon>
        <taxon>Embryophyta</taxon>
        <taxon>Tracheophyta</taxon>
        <taxon>Spermatophyta</taxon>
        <taxon>Magnoliopsida</taxon>
        <taxon>eudicotyledons</taxon>
        <taxon>Gunneridae</taxon>
        <taxon>Pentapetalae</taxon>
        <taxon>asterids</taxon>
        <taxon>lamiids</taxon>
        <taxon>Lamiales</taxon>
        <taxon>Lentibulariaceae</taxon>
        <taxon>Genlisea</taxon>
    </lineage>
</organism>
<proteinExistence type="predicted"/>
<reference evidence="1 2" key="1">
    <citation type="journal article" date="2013" name="BMC Genomics">
        <title>The miniature genome of a carnivorous plant Genlisea aurea contains a low number of genes and short non-coding sequences.</title>
        <authorList>
            <person name="Leushkin E.V."/>
            <person name="Sutormin R.A."/>
            <person name="Nabieva E.R."/>
            <person name="Penin A.A."/>
            <person name="Kondrashov A.S."/>
            <person name="Logacheva M.D."/>
        </authorList>
    </citation>
    <scope>NUCLEOTIDE SEQUENCE [LARGE SCALE GENOMIC DNA]</scope>
</reference>
<comment type="caution">
    <text evidence="1">The sequence shown here is derived from an EMBL/GenBank/DDBJ whole genome shotgun (WGS) entry which is preliminary data.</text>
</comment>
<gene>
    <name evidence="1" type="ORF">M569_05093</name>
</gene>